<keyword evidence="2 9" id="KW-0963">Cytoplasm</keyword>
<dbReference type="GO" id="GO:0051301">
    <property type="term" value="P:cell division"/>
    <property type="evidence" value="ECO:0007669"/>
    <property type="project" value="UniProtKB-KW"/>
</dbReference>
<accession>A0A0K2JJ21</accession>
<name>A0A0K2JJ21_SPIKU</name>
<comment type="subunit">
    <text evidence="9">Part of the signal recognition particle protein translocation system, which is composed of SRP and FtsY.</text>
</comment>
<evidence type="ECO:0000256" key="8">
    <source>
        <dbReference type="ARBA" id="ARBA00048027"/>
    </source>
</evidence>
<proteinExistence type="inferred from homology"/>
<evidence type="ECO:0000256" key="9">
    <source>
        <dbReference type="HAMAP-Rule" id="MF_00920"/>
    </source>
</evidence>
<dbReference type="InterPro" id="IPR000897">
    <property type="entry name" value="SRP54_GTPase_dom"/>
</dbReference>
<dbReference type="Gene3D" id="3.40.50.300">
    <property type="entry name" value="P-loop containing nucleotide triphosphate hydrolases"/>
    <property type="match status" value="1"/>
</dbReference>
<feature type="domain" description="SRP54-type proteins GTP-binding" evidence="10">
    <location>
        <begin position="290"/>
        <end position="303"/>
    </location>
</feature>
<dbReference type="GO" id="GO:0003924">
    <property type="term" value="F:GTPase activity"/>
    <property type="evidence" value="ECO:0007669"/>
    <property type="project" value="UniProtKB-UniRule"/>
</dbReference>
<keyword evidence="11" id="KW-0132">Cell division</keyword>
<dbReference type="GO" id="GO:0005737">
    <property type="term" value="C:cytoplasm"/>
    <property type="evidence" value="ECO:0007669"/>
    <property type="project" value="UniProtKB-SubCell"/>
</dbReference>
<evidence type="ECO:0000256" key="3">
    <source>
        <dbReference type="ARBA" id="ARBA00022741"/>
    </source>
</evidence>
<dbReference type="AlphaFoldDB" id="A0A0K2JJ21"/>
<dbReference type="PANTHER" id="PTHR43134:SF1">
    <property type="entry name" value="SIGNAL RECOGNITION PARTICLE RECEPTOR SUBUNIT ALPHA"/>
    <property type="match status" value="1"/>
</dbReference>
<dbReference type="PROSITE" id="PS00300">
    <property type="entry name" value="SRP54"/>
    <property type="match status" value="1"/>
</dbReference>
<dbReference type="SMART" id="SM00963">
    <property type="entry name" value="SRP54_N"/>
    <property type="match status" value="1"/>
</dbReference>
<dbReference type="InterPro" id="IPR027417">
    <property type="entry name" value="P-loop_NTPase"/>
</dbReference>
<dbReference type="GO" id="GO:0006614">
    <property type="term" value="P:SRP-dependent cotranslational protein targeting to membrane"/>
    <property type="evidence" value="ECO:0007669"/>
    <property type="project" value="InterPro"/>
</dbReference>
<sequence length="328" mass="37406">MVFFQKLKAKREEKKQIKLEKALRKTRLTFSNDIKKLAHKYKEYDDQYLEELEEILIASDMGMNMVLQIINQIRKKVRKDWSIEDTNDYLVEVIMDLYNDPKSKQNKLNIKDQRLNVILMVGVNGAGKTTTIAKLTKQFLDQKKKVLLVAGDTFRAGAVEQLNQWAERLNVNIVKPLKEGQDPASVIYDGLVKGKKEQVDIIIIDTAGRLQNKVNLMNELNKINRIIQREIPDAPHETLLVIDAVTGQNGILQAKNFSEVTDVSGIVLTKMDGTAKGGVVLAIKDQLKIPVKLIGLGEQPTDLQEFDIEQYIYNLTKDLFNKDEVEIE</sequence>
<keyword evidence="4 9" id="KW-0378">Hydrolase</keyword>
<dbReference type="NCBIfam" id="TIGR00064">
    <property type="entry name" value="ftsY"/>
    <property type="match status" value="1"/>
</dbReference>
<dbReference type="SUPFAM" id="SSF47364">
    <property type="entry name" value="Domain of the SRP/SRP receptor G-proteins"/>
    <property type="match status" value="1"/>
</dbReference>
<dbReference type="FunFam" id="3.40.50.300:FF:000053">
    <property type="entry name" value="Signal recognition particle receptor FtsY"/>
    <property type="match status" value="1"/>
</dbReference>
<keyword evidence="3 9" id="KW-0547">Nucleotide-binding</keyword>
<comment type="subcellular location">
    <subcellularLocation>
        <location evidence="9">Cell membrane</location>
        <topology evidence="9">Peripheral membrane protein</topology>
        <orientation evidence="9">Cytoplasmic side</orientation>
    </subcellularLocation>
    <subcellularLocation>
        <location evidence="9">Cytoplasm</location>
    </subcellularLocation>
</comment>
<comment type="similarity">
    <text evidence="9">Belongs to the GTP-binding SRP family. FtsY subfamily.</text>
</comment>
<dbReference type="InterPro" id="IPR003593">
    <property type="entry name" value="AAA+_ATPase"/>
</dbReference>
<feature type="binding site" evidence="9">
    <location>
        <begin position="205"/>
        <end position="209"/>
    </location>
    <ligand>
        <name>GTP</name>
        <dbReference type="ChEBI" id="CHEBI:37565"/>
    </ligand>
</feature>
<dbReference type="SMART" id="SM00382">
    <property type="entry name" value="AAA"/>
    <property type="match status" value="1"/>
</dbReference>
<dbReference type="Proteomes" id="UP000062963">
    <property type="component" value="Chromosome"/>
</dbReference>
<dbReference type="OrthoDB" id="9804720at2"/>
<dbReference type="Pfam" id="PF00448">
    <property type="entry name" value="SRP54"/>
    <property type="match status" value="1"/>
</dbReference>
<feature type="binding site" evidence="9">
    <location>
        <begin position="122"/>
        <end position="129"/>
    </location>
    <ligand>
        <name>GTP</name>
        <dbReference type="ChEBI" id="CHEBI:37565"/>
    </ligand>
</feature>
<dbReference type="EC" id="3.6.5.4" evidence="9"/>
<dbReference type="PATRIC" id="fig|273035.7.peg.1937"/>
<protein>
    <recommendedName>
        <fullName evidence="9">Signal recognition particle receptor FtsY</fullName>
        <shortName evidence="9">SRP receptor</shortName>
        <ecNumber evidence="9">3.6.5.4</ecNumber>
    </recommendedName>
</protein>
<evidence type="ECO:0000256" key="7">
    <source>
        <dbReference type="ARBA" id="ARBA00023170"/>
    </source>
</evidence>
<dbReference type="HAMAP" id="MF_00920">
    <property type="entry name" value="FtsY"/>
    <property type="match status" value="1"/>
</dbReference>
<keyword evidence="12" id="KW-1185">Reference proteome</keyword>
<dbReference type="InterPro" id="IPR042101">
    <property type="entry name" value="SRP54_N_sf"/>
</dbReference>
<evidence type="ECO:0000256" key="4">
    <source>
        <dbReference type="ARBA" id="ARBA00022801"/>
    </source>
</evidence>
<keyword evidence="11" id="KW-0131">Cell cycle</keyword>
<feature type="binding site" evidence="9">
    <location>
        <begin position="269"/>
        <end position="272"/>
    </location>
    <ligand>
        <name>GTP</name>
        <dbReference type="ChEBI" id="CHEBI:37565"/>
    </ligand>
</feature>
<evidence type="ECO:0000256" key="5">
    <source>
        <dbReference type="ARBA" id="ARBA00023134"/>
    </source>
</evidence>
<evidence type="ECO:0000313" key="11">
    <source>
        <dbReference type="EMBL" id="ALA98433.1"/>
    </source>
</evidence>
<dbReference type="STRING" id="273035.SKUN_001575"/>
<evidence type="ECO:0000256" key="1">
    <source>
        <dbReference type="ARBA" id="ARBA00022475"/>
    </source>
</evidence>
<keyword evidence="6 9" id="KW-0472">Membrane</keyword>
<evidence type="ECO:0000256" key="6">
    <source>
        <dbReference type="ARBA" id="ARBA00023136"/>
    </source>
</evidence>
<dbReference type="RefSeq" id="WP_053391453.1">
    <property type="nucleotide sequence ID" value="NZ_CP010899.1"/>
</dbReference>
<keyword evidence="1 9" id="KW-1003">Cell membrane</keyword>
<dbReference type="InterPro" id="IPR013822">
    <property type="entry name" value="Signal_recog_particl_SRP54_hlx"/>
</dbReference>
<dbReference type="SMART" id="SM00962">
    <property type="entry name" value="SRP54"/>
    <property type="match status" value="1"/>
</dbReference>
<reference evidence="11 12" key="1">
    <citation type="journal article" date="2015" name="Genome Announc.">
        <title>Complete Genome Sequence of Spiroplasma kunkelii Strain CR2-3x, Causal Agent of Corn Stunt Disease in Zea mays L.</title>
        <authorList>
            <person name="Davis R.E."/>
            <person name="Shao J."/>
            <person name="Dally E.L."/>
            <person name="Zhao Y."/>
            <person name="Gasparich G.E."/>
            <person name="Gaynor B.J."/>
            <person name="Athey J.C."/>
            <person name="Harrison N.A."/>
            <person name="Donofrio N."/>
        </authorList>
    </citation>
    <scope>NUCLEOTIDE SEQUENCE [LARGE SCALE GENOMIC DNA]</scope>
    <source>
        <strain evidence="11 12">CR2-3x</strain>
    </source>
</reference>
<dbReference type="Gene3D" id="1.20.120.140">
    <property type="entry name" value="Signal recognition particle SRP54, nucleotide-binding domain"/>
    <property type="match status" value="1"/>
</dbReference>
<keyword evidence="5 9" id="KW-0342">GTP-binding</keyword>
<evidence type="ECO:0000313" key="12">
    <source>
        <dbReference type="Proteomes" id="UP000062963"/>
    </source>
</evidence>
<dbReference type="CDD" id="cd17874">
    <property type="entry name" value="FtsY"/>
    <property type="match status" value="1"/>
</dbReference>
<dbReference type="PANTHER" id="PTHR43134">
    <property type="entry name" value="SIGNAL RECOGNITION PARTICLE RECEPTOR SUBUNIT ALPHA"/>
    <property type="match status" value="1"/>
</dbReference>
<evidence type="ECO:0000256" key="2">
    <source>
        <dbReference type="ARBA" id="ARBA00022490"/>
    </source>
</evidence>
<dbReference type="SUPFAM" id="SSF52540">
    <property type="entry name" value="P-loop containing nucleoside triphosphate hydrolases"/>
    <property type="match status" value="1"/>
</dbReference>
<evidence type="ECO:0000259" key="10">
    <source>
        <dbReference type="PROSITE" id="PS00300"/>
    </source>
</evidence>
<dbReference type="EMBL" id="CP010899">
    <property type="protein sequence ID" value="ALA98433.1"/>
    <property type="molecule type" value="Genomic_DNA"/>
</dbReference>
<dbReference type="Pfam" id="PF02881">
    <property type="entry name" value="SRP54_N"/>
    <property type="match status" value="1"/>
</dbReference>
<dbReference type="GO" id="GO:0005886">
    <property type="term" value="C:plasma membrane"/>
    <property type="evidence" value="ECO:0007669"/>
    <property type="project" value="UniProtKB-SubCell"/>
</dbReference>
<dbReference type="InterPro" id="IPR004390">
    <property type="entry name" value="SR_rcpt_FtsY"/>
</dbReference>
<gene>
    <name evidence="9 11" type="primary">ftsY</name>
    <name evidence="11" type="ORF">SKUN_001575</name>
</gene>
<dbReference type="InterPro" id="IPR036225">
    <property type="entry name" value="SRP/SRP_N"/>
</dbReference>
<keyword evidence="7 9" id="KW-0675">Receptor</keyword>
<dbReference type="GO" id="GO:0005525">
    <property type="term" value="F:GTP binding"/>
    <property type="evidence" value="ECO:0007669"/>
    <property type="project" value="UniProtKB-UniRule"/>
</dbReference>
<organism evidence="11 12">
    <name type="scientific">Spiroplasma kunkelii CR2-3x</name>
    <dbReference type="NCBI Taxonomy" id="273035"/>
    <lineage>
        <taxon>Bacteria</taxon>
        <taxon>Bacillati</taxon>
        <taxon>Mycoplasmatota</taxon>
        <taxon>Mollicutes</taxon>
        <taxon>Entomoplasmatales</taxon>
        <taxon>Spiroplasmataceae</taxon>
        <taxon>Spiroplasma</taxon>
    </lineage>
</organism>
<comment type="catalytic activity">
    <reaction evidence="8 9">
        <text>GTP + H2O = GDP + phosphate + H(+)</text>
        <dbReference type="Rhea" id="RHEA:19669"/>
        <dbReference type="ChEBI" id="CHEBI:15377"/>
        <dbReference type="ChEBI" id="CHEBI:15378"/>
        <dbReference type="ChEBI" id="CHEBI:37565"/>
        <dbReference type="ChEBI" id="CHEBI:43474"/>
        <dbReference type="ChEBI" id="CHEBI:58189"/>
        <dbReference type="EC" id="3.6.5.4"/>
    </reaction>
</comment>
<dbReference type="KEGG" id="skn:SKUN_001575"/>
<dbReference type="GO" id="GO:0005047">
    <property type="term" value="F:signal recognition particle binding"/>
    <property type="evidence" value="ECO:0007669"/>
    <property type="project" value="TreeGrafter"/>
</dbReference>
<comment type="function">
    <text evidence="9">Involved in targeting and insertion of nascent membrane proteins into the cytoplasmic membrane. Acts as a receptor for the complex formed by the signal recognition particle (SRP) and the ribosome-nascent chain (RNC).</text>
</comment>